<keyword evidence="2" id="KW-0472">Membrane</keyword>
<sequence>MRRRIPLIAAGLLLAGTPVPAAAAADCAGVTVVVDFGALGGGIRTGCAAGDPGSGLAALTGAGFGYKSAQRFAGFVCRIDEQPASDPCVNASPSGAYWSYWHAGPGGSWAYSDIGAAGHDPAPGSVEGWAFGAGGQPGVAPPAPAPANPEPTRTPPQQPQQPGQPGQPGQRVQPGRTAPAQPGQTGEPTQTGAPATTTTTPPATTTTVASTTGESSATPTTPGVTPLAADQRPDPSGGTTGLLAGIAAIAALGGLGWWTVRRRRQAGS</sequence>
<comment type="caution">
    <text evidence="4">The sequence shown here is derived from an EMBL/GenBank/DDBJ whole genome shotgun (WGS) entry which is preliminary data.</text>
</comment>
<name>A0A841CBL6_9PSEU</name>
<feature type="transmembrane region" description="Helical" evidence="2">
    <location>
        <begin position="241"/>
        <end position="260"/>
    </location>
</feature>
<evidence type="ECO:0000313" key="4">
    <source>
        <dbReference type="EMBL" id="MBB5953567.1"/>
    </source>
</evidence>
<feature type="compositionally biased region" description="Pro residues" evidence="1">
    <location>
        <begin position="139"/>
        <end position="159"/>
    </location>
</feature>
<keyword evidence="2" id="KW-0812">Transmembrane</keyword>
<evidence type="ECO:0000256" key="3">
    <source>
        <dbReference type="SAM" id="SignalP"/>
    </source>
</evidence>
<organism evidence="4 5">
    <name type="scientific">Saccharothrix tamanrassetensis</name>
    <dbReference type="NCBI Taxonomy" id="1051531"/>
    <lineage>
        <taxon>Bacteria</taxon>
        <taxon>Bacillati</taxon>
        <taxon>Actinomycetota</taxon>
        <taxon>Actinomycetes</taxon>
        <taxon>Pseudonocardiales</taxon>
        <taxon>Pseudonocardiaceae</taxon>
        <taxon>Saccharothrix</taxon>
    </lineage>
</organism>
<gene>
    <name evidence="4" type="ORF">FHS29_000137</name>
</gene>
<evidence type="ECO:0000256" key="2">
    <source>
        <dbReference type="SAM" id="Phobius"/>
    </source>
</evidence>
<feature type="region of interest" description="Disordered" evidence="1">
    <location>
        <begin position="123"/>
        <end position="241"/>
    </location>
</feature>
<reference evidence="4 5" key="1">
    <citation type="submission" date="2020-08" db="EMBL/GenBank/DDBJ databases">
        <title>Genomic Encyclopedia of Type Strains, Phase III (KMG-III): the genomes of soil and plant-associated and newly described type strains.</title>
        <authorList>
            <person name="Whitman W."/>
        </authorList>
    </citation>
    <scope>NUCLEOTIDE SEQUENCE [LARGE SCALE GENOMIC DNA]</scope>
    <source>
        <strain evidence="4 5">CECT 8640</strain>
    </source>
</reference>
<feature type="compositionally biased region" description="Low complexity" evidence="1">
    <location>
        <begin position="185"/>
        <end position="218"/>
    </location>
</feature>
<evidence type="ECO:0000256" key="1">
    <source>
        <dbReference type="SAM" id="MobiDB-lite"/>
    </source>
</evidence>
<feature type="compositionally biased region" description="Low complexity" evidence="1">
    <location>
        <begin position="160"/>
        <end position="177"/>
    </location>
</feature>
<dbReference type="EMBL" id="JACHJN010000001">
    <property type="protein sequence ID" value="MBB5953567.1"/>
    <property type="molecule type" value="Genomic_DNA"/>
</dbReference>
<dbReference type="Proteomes" id="UP000547510">
    <property type="component" value="Unassembled WGS sequence"/>
</dbReference>
<feature type="chain" id="PRO_5038560858" description="LPXTG-motif cell wall-anchored protein" evidence="3">
    <location>
        <begin position="22"/>
        <end position="268"/>
    </location>
</feature>
<proteinExistence type="predicted"/>
<evidence type="ECO:0008006" key="6">
    <source>
        <dbReference type="Google" id="ProtNLM"/>
    </source>
</evidence>
<feature type="signal peptide" evidence="3">
    <location>
        <begin position="1"/>
        <end position="21"/>
    </location>
</feature>
<keyword evidence="3" id="KW-0732">Signal</keyword>
<protein>
    <recommendedName>
        <fullName evidence="6">LPXTG-motif cell wall-anchored protein</fullName>
    </recommendedName>
</protein>
<accession>A0A841CBL6</accession>
<keyword evidence="2" id="KW-1133">Transmembrane helix</keyword>
<keyword evidence="5" id="KW-1185">Reference proteome</keyword>
<dbReference type="AlphaFoldDB" id="A0A841CBL6"/>
<evidence type="ECO:0000313" key="5">
    <source>
        <dbReference type="Proteomes" id="UP000547510"/>
    </source>
</evidence>
<dbReference type="RefSeq" id="WP_184687222.1">
    <property type="nucleotide sequence ID" value="NZ_JACHJN010000001.1"/>
</dbReference>